<protein>
    <recommendedName>
        <fullName evidence="5">Chromosome segregation ATPase</fullName>
    </recommendedName>
</protein>
<name>A0ABW6AZI8_9SPHI</name>
<reference evidence="4" key="1">
    <citation type="journal article" date="2019" name="Int. J. Syst. Evol. Microbiol.">
        <title>The Global Catalogue of Microorganisms (GCM) 10K type strain sequencing project: providing services to taxonomists for standard genome sequencing and annotation.</title>
        <authorList>
            <consortium name="The Broad Institute Genomics Platform"/>
            <consortium name="The Broad Institute Genome Sequencing Center for Infectious Disease"/>
            <person name="Wu L."/>
            <person name="Ma J."/>
        </authorList>
    </citation>
    <scope>NUCLEOTIDE SEQUENCE [LARGE SCALE GENOMIC DNA]</scope>
    <source>
        <strain evidence="4">KCTC 23098</strain>
    </source>
</reference>
<accession>A0ABW6AZI8</accession>
<feature type="coiled-coil region" evidence="1">
    <location>
        <begin position="467"/>
        <end position="494"/>
    </location>
</feature>
<keyword evidence="2" id="KW-1133">Transmembrane helix</keyword>
<gene>
    <name evidence="3" type="ORF">ACFS6J_07455</name>
</gene>
<dbReference type="Proteomes" id="UP001597560">
    <property type="component" value="Unassembled WGS sequence"/>
</dbReference>
<proteinExistence type="predicted"/>
<keyword evidence="2" id="KW-0812">Transmembrane</keyword>
<keyword evidence="2" id="KW-0472">Membrane</keyword>
<comment type="caution">
    <text evidence="3">The sequence shown here is derived from an EMBL/GenBank/DDBJ whole genome shotgun (WGS) entry which is preliminary data.</text>
</comment>
<sequence length="942" mass="104455">MAEERSRIILEVGLDPAQYAQRANEIAKTIDNLKKQQADLRKEGQLGSVQYTQNAQQLRALQSELKANVTLMDQAANSNNALRAQLSILTAEYNAMSIEQKRNTEEGQRLQKQIKAISDTLKEEESAIGDNRRNVGNYRDAVKGLEGQLGALILQYESLDKTERKSAQGKELQDKIESVTEALKNETEALKAAEEAQKKAEAVTVEHTKVNATFSESLKDIISEYIPFNGELLSGVKNFLKLTGSIDASSKSLRVLKVALISTGIGAILVLIGSLIAYLSKSQTAIDKVKQVLSGLGAVLDVVFDRFADFGSGIVKLFTGDLKGALEDFRKSVKGIGEEMAIEFKQAMAIAKGLQDIEKAESRLNVERAKSKARISELKFISEDVTKSEKTRLDATKQALGIEQNQLNESIRLQKEKIRLMKEQLSMTKATEADYEEVRQAEIELYGMQEESTEKQIELNNKINSIRQETAQKAQETLEKQKELEKEYADSVARTAQITMTARQREVDDLIRSFQEQIELHKNNHRLVEQLVRERDARLVALRKQFQEEDLVALRDNLRTLEDIQISSIKNQGERELAELKVNHQRRLEQQDETITDLAERIQAGEEGLTEVWESALKVRDALESEYERQRTEKLKEQADERVLKAKEEALRILEARASTAGTDQERLLAEQAYLDASYQLQIDAALRAGQDTTAIKMEYEAQKRALDKETNDLALQNFNSFSTSFQTALGKNSRAAKIAADVQTRANAALQLQNNILIIQEQVKAVASQGKLLWPLNLVAITSTLAALGAGIVAARNLFKPMTTEVPGYSGGGQFISDGKGTVLPGYSKTDNINAKLRSGEGIIVSEAMRVPSIRNLLSTINTSFGGRDFSVPGPTPHFASGGIFDGGLTRAFATQNADNTLASARMIMSIIRGLPTPVVSVKEIISASEQVNNIEVKRTI</sequence>
<feature type="transmembrane region" description="Helical" evidence="2">
    <location>
        <begin position="258"/>
        <end position="279"/>
    </location>
</feature>
<keyword evidence="4" id="KW-1185">Reference proteome</keyword>
<evidence type="ECO:0000256" key="1">
    <source>
        <dbReference type="SAM" id="Coils"/>
    </source>
</evidence>
<dbReference type="EMBL" id="JBHUPA010000002">
    <property type="protein sequence ID" value="MFD2961614.1"/>
    <property type="molecule type" value="Genomic_DNA"/>
</dbReference>
<evidence type="ECO:0000256" key="2">
    <source>
        <dbReference type="SAM" id="Phobius"/>
    </source>
</evidence>
<feature type="coiled-coil region" evidence="1">
    <location>
        <begin position="72"/>
        <end position="127"/>
    </location>
</feature>
<feature type="transmembrane region" description="Helical" evidence="2">
    <location>
        <begin position="773"/>
        <end position="796"/>
    </location>
</feature>
<evidence type="ECO:0000313" key="3">
    <source>
        <dbReference type="EMBL" id="MFD2961614.1"/>
    </source>
</evidence>
<keyword evidence="1" id="KW-0175">Coiled coil</keyword>
<evidence type="ECO:0000313" key="4">
    <source>
        <dbReference type="Proteomes" id="UP001597560"/>
    </source>
</evidence>
<evidence type="ECO:0008006" key="5">
    <source>
        <dbReference type="Google" id="ProtNLM"/>
    </source>
</evidence>
<dbReference type="RefSeq" id="WP_377609844.1">
    <property type="nucleotide sequence ID" value="NZ_JBHUPA010000002.1"/>
</dbReference>
<organism evidence="3 4">
    <name type="scientific">Olivibacter jilunii</name>
    <dbReference type="NCBI Taxonomy" id="985016"/>
    <lineage>
        <taxon>Bacteria</taxon>
        <taxon>Pseudomonadati</taxon>
        <taxon>Bacteroidota</taxon>
        <taxon>Sphingobacteriia</taxon>
        <taxon>Sphingobacteriales</taxon>
        <taxon>Sphingobacteriaceae</taxon>
        <taxon>Olivibacter</taxon>
    </lineage>
</organism>
<feature type="coiled-coil region" evidence="1">
    <location>
        <begin position="169"/>
        <end position="203"/>
    </location>
</feature>
<feature type="coiled-coil region" evidence="1">
    <location>
        <begin position="544"/>
        <end position="649"/>
    </location>
</feature>